<dbReference type="EMBL" id="CP071793">
    <property type="protein sequence ID" value="QTD53178.1"/>
    <property type="molecule type" value="Genomic_DNA"/>
</dbReference>
<dbReference type="RefSeq" id="WP_237383277.1">
    <property type="nucleotide sequence ID" value="NZ_CP071793.1"/>
</dbReference>
<reference evidence="6" key="1">
    <citation type="submission" date="2021-03" db="EMBL/GenBank/DDBJ databases">
        <title>Acanthopleuribacteraceae sp. M133.</title>
        <authorList>
            <person name="Wang G."/>
        </authorList>
    </citation>
    <scope>NUCLEOTIDE SEQUENCE</scope>
    <source>
        <strain evidence="6">M133</strain>
    </source>
</reference>
<dbReference type="GO" id="GO:0005198">
    <property type="term" value="F:structural molecule activity"/>
    <property type="evidence" value="ECO:0007669"/>
    <property type="project" value="UniProtKB-UniRule"/>
</dbReference>
<dbReference type="PRINTS" id="PR00207">
    <property type="entry name" value="FLAGELLIN"/>
</dbReference>
<proteinExistence type="inferred from homology"/>
<evidence type="ECO:0000256" key="3">
    <source>
        <dbReference type="RuleBase" id="RU362073"/>
    </source>
</evidence>
<dbReference type="Gene3D" id="1.20.1330.10">
    <property type="entry name" value="f41 fragment of flagellin, N-terminal domain"/>
    <property type="match status" value="1"/>
</dbReference>
<comment type="function">
    <text evidence="3">Flagellin is the subunit protein which polymerizes to form the filaments of bacterial flagella.</text>
</comment>
<evidence type="ECO:0000313" key="7">
    <source>
        <dbReference type="Proteomes" id="UP000663929"/>
    </source>
</evidence>
<organism evidence="6 7">
    <name type="scientific">Sulfidibacter corallicola</name>
    <dbReference type="NCBI Taxonomy" id="2818388"/>
    <lineage>
        <taxon>Bacteria</taxon>
        <taxon>Pseudomonadati</taxon>
        <taxon>Acidobacteriota</taxon>
        <taxon>Holophagae</taxon>
        <taxon>Acanthopleuribacterales</taxon>
        <taxon>Acanthopleuribacteraceae</taxon>
        <taxon>Sulfidibacter</taxon>
    </lineage>
</organism>
<comment type="similarity">
    <text evidence="1 3">Belongs to the bacterial flagellin family.</text>
</comment>
<dbReference type="KEGG" id="scor:J3U87_12030"/>
<keyword evidence="7" id="KW-1185">Reference proteome</keyword>
<dbReference type="InterPro" id="IPR001029">
    <property type="entry name" value="Flagellin_N"/>
</dbReference>
<evidence type="ECO:0000313" key="6">
    <source>
        <dbReference type="EMBL" id="QTD53178.1"/>
    </source>
</evidence>
<gene>
    <name evidence="6" type="ORF">J3U87_12030</name>
</gene>
<dbReference type="SUPFAM" id="SSF64518">
    <property type="entry name" value="Phase 1 flagellin"/>
    <property type="match status" value="1"/>
</dbReference>
<comment type="subcellular location">
    <subcellularLocation>
        <location evidence="3">Secreted</location>
    </subcellularLocation>
    <subcellularLocation>
        <location evidence="3">Bacterial flagellum</location>
    </subcellularLocation>
</comment>
<dbReference type="InterPro" id="IPR042187">
    <property type="entry name" value="Flagellin_C_sub2"/>
</dbReference>
<dbReference type="PANTHER" id="PTHR42792">
    <property type="entry name" value="FLAGELLIN"/>
    <property type="match status" value="1"/>
</dbReference>
<keyword evidence="3" id="KW-0964">Secreted</keyword>
<dbReference type="Pfam" id="PF00700">
    <property type="entry name" value="Flagellin_C"/>
    <property type="match status" value="1"/>
</dbReference>
<dbReference type="InterPro" id="IPR046358">
    <property type="entry name" value="Flagellin_C"/>
</dbReference>
<evidence type="ECO:0000256" key="1">
    <source>
        <dbReference type="ARBA" id="ARBA00005709"/>
    </source>
</evidence>
<dbReference type="AlphaFoldDB" id="A0A8A4TVI2"/>
<evidence type="ECO:0000256" key="2">
    <source>
        <dbReference type="ARBA" id="ARBA00023143"/>
    </source>
</evidence>
<feature type="domain" description="Flagellin C-terminal" evidence="5">
    <location>
        <begin position="192"/>
        <end position="276"/>
    </location>
</feature>
<keyword evidence="2 3" id="KW-0975">Bacterial flagellum</keyword>
<evidence type="ECO:0000259" key="4">
    <source>
        <dbReference type="Pfam" id="PF00669"/>
    </source>
</evidence>
<dbReference type="Gene3D" id="6.10.10.10">
    <property type="entry name" value="Flagellar export chaperone, C-terminal domain"/>
    <property type="match status" value="1"/>
</dbReference>
<dbReference type="InterPro" id="IPR001492">
    <property type="entry name" value="Flagellin"/>
</dbReference>
<name>A0A8A4TVI2_SULCO</name>
<protein>
    <recommendedName>
        <fullName evidence="3">Flagellin</fullName>
    </recommendedName>
</protein>
<evidence type="ECO:0000259" key="5">
    <source>
        <dbReference type="Pfam" id="PF00700"/>
    </source>
</evidence>
<feature type="domain" description="Flagellin N-terminal" evidence="4">
    <location>
        <begin position="8"/>
        <end position="140"/>
    </location>
</feature>
<dbReference type="PANTHER" id="PTHR42792:SF2">
    <property type="entry name" value="FLAGELLIN"/>
    <property type="match status" value="1"/>
</dbReference>
<dbReference type="GO" id="GO:0005576">
    <property type="term" value="C:extracellular region"/>
    <property type="evidence" value="ECO:0007669"/>
    <property type="project" value="UniProtKB-SubCell"/>
</dbReference>
<sequence>MVAISSFFGADNALLRLQSSERNINRSLERLSSGERILEAADDRLDLQIANNLRSEIRSYSVLKRDHFDSMNFIQVADGHLEEMSNVLTRITELATEAASGTTGPDNSNAKLALDAEFQSLLEDIDQINDEVRFSNVTVFGSAGTTMRVNLTIDAADPTETLIVTTSTISTTALGLAMGDLTTELTAGNALTAAKAAIEQVNRQRGRLGAMAVRINENMDFIDERIINMQDQESLIRDTDIAEETVALTKFQILNQSNVSVMAQANLNVNQVLSLLG</sequence>
<dbReference type="Proteomes" id="UP000663929">
    <property type="component" value="Chromosome"/>
</dbReference>
<dbReference type="Pfam" id="PF00669">
    <property type="entry name" value="Flagellin_N"/>
    <property type="match status" value="1"/>
</dbReference>
<accession>A0A8A4TVI2</accession>
<dbReference type="GO" id="GO:0009288">
    <property type="term" value="C:bacterial-type flagellum"/>
    <property type="evidence" value="ECO:0007669"/>
    <property type="project" value="UniProtKB-SubCell"/>
</dbReference>